<keyword evidence="2" id="KW-1185">Reference proteome</keyword>
<dbReference type="EMBL" id="JADEWZ010000069">
    <property type="protein sequence ID" value="MBE9118940.1"/>
    <property type="molecule type" value="Genomic_DNA"/>
</dbReference>
<name>A0A8J7E0R5_9CYAN</name>
<sequence length="192" mass="22572">MSLLTESLEKISDWLRVNNPESIADLRPGLGDSKIDRLIQNLPFILPREIREVYRSSNGYLELEPNVFLHPPERAIELADCNWMRGEKISSSSHILPLLQGNGKDFYYIICDRENDSPVWCVFVGEEPVMYTASLTSLILTSWECYETGAYYMCFDEKAGDYHVEKDLEKFKKIFQRYNPEQMDTWRYLYED</sequence>
<dbReference type="RefSeq" id="WP_194032036.1">
    <property type="nucleotide sequence ID" value="NZ_JADEWZ010000069.1"/>
</dbReference>
<evidence type="ECO:0000313" key="1">
    <source>
        <dbReference type="EMBL" id="MBE9118940.1"/>
    </source>
</evidence>
<accession>A0A8J7E0R5</accession>
<protein>
    <recommendedName>
        <fullName evidence="3">Knr4/Smi1-like domain-containing protein</fullName>
    </recommendedName>
</protein>
<organism evidence="1 2">
    <name type="scientific">Lusitaniella coriacea LEGE 07157</name>
    <dbReference type="NCBI Taxonomy" id="945747"/>
    <lineage>
        <taxon>Bacteria</taxon>
        <taxon>Bacillati</taxon>
        <taxon>Cyanobacteriota</taxon>
        <taxon>Cyanophyceae</taxon>
        <taxon>Spirulinales</taxon>
        <taxon>Lusitaniellaceae</taxon>
        <taxon>Lusitaniella</taxon>
    </lineage>
</organism>
<evidence type="ECO:0000313" key="2">
    <source>
        <dbReference type="Proteomes" id="UP000654482"/>
    </source>
</evidence>
<gene>
    <name evidence="1" type="ORF">IQ249_23915</name>
</gene>
<reference evidence="1" key="1">
    <citation type="submission" date="2020-10" db="EMBL/GenBank/DDBJ databases">
        <authorList>
            <person name="Castelo-Branco R."/>
            <person name="Eusebio N."/>
            <person name="Adriana R."/>
            <person name="Vieira A."/>
            <person name="Brugerolle De Fraissinette N."/>
            <person name="Rezende De Castro R."/>
            <person name="Schneider M.P."/>
            <person name="Vasconcelos V."/>
            <person name="Leao P.N."/>
        </authorList>
    </citation>
    <scope>NUCLEOTIDE SEQUENCE</scope>
    <source>
        <strain evidence="1">LEGE 07157</strain>
    </source>
</reference>
<dbReference type="AlphaFoldDB" id="A0A8J7E0R5"/>
<dbReference type="Proteomes" id="UP000654482">
    <property type="component" value="Unassembled WGS sequence"/>
</dbReference>
<comment type="caution">
    <text evidence="1">The sequence shown here is derived from an EMBL/GenBank/DDBJ whole genome shotgun (WGS) entry which is preliminary data.</text>
</comment>
<proteinExistence type="predicted"/>
<evidence type="ECO:0008006" key="3">
    <source>
        <dbReference type="Google" id="ProtNLM"/>
    </source>
</evidence>